<evidence type="ECO:0000313" key="10">
    <source>
        <dbReference type="EMBL" id="QDT34521.1"/>
    </source>
</evidence>
<feature type="transmembrane region" description="Helical" evidence="8">
    <location>
        <begin position="116"/>
        <end position="135"/>
    </location>
</feature>
<dbReference type="EMBL" id="CP036267">
    <property type="protein sequence ID" value="QDT34521.1"/>
    <property type="molecule type" value="Genomic_DNA"/>
</dbReference>
<dbReference type="AlphaFoldDB" id="A0A517QSD6"/>
<evidence type="ECO:0000313" key="11">
    <source>
        <dbReference type="Proteomes" id="UP000315724"/>
    </source>
</evidence>
<evidence type="ECO:0000256" key="4">
    <source>
        <dbReference type="ARBA" id="ARBA00022679"/>
    </source>
</evidence>
<keyword evidence="5 8" id="KW-0812">Transmembrane</keyword>
<dbReference type="InterPro" id="IPR038731">
    <property type="entry name" value="RgtA/B/C-like"/>
</dbReference>
<dbReference type="PANTHER" id="PTHR33908:SF11">
    <property type="entry name" value="MEMBRANE PROTEIN"/>
    <property type="match status" value="1"/>
</dbReference>
<keyword evidence="3" id="KW-0328">Glycosyltransferase</keyword>
<feature type="transmembrane region" description="Helical" evidence="8">
    <location>
        <begin position="343"/>
        <end position="366"/>
    </location>
</feature>
<evidence type="ECO:0000256" key="2">
    <source>
        <dbReference type="ARBA" id="ARBA00022475"/>
    </source>
</evidence>
<feature type="transmembrane region" description="Helical" evidence="8">
    <location>
        <begin position="65"/>
        <end position="85"/>
    </location>
</feature>
<evidence type="ECO:0000259" key="9">
    <source>
        <dbReference type="Pfam" id="PF13231"/>
    </source>
</evidence>
<keyword evidence="7 8" id="KW-0472">Membrane</keyword>
<name>A0A517QSD6_9PLAN</name>
<feature type="transmembrane region" description="Helical" evidence="8">
    <location>
        <begin position="277"/>
        <end position="306"/>
    </location>
</feature>
<feature type="transmembrane region" description="Helical" evidence="8">
    <location>
        <begin position="378"/>
        <end position="397"/>
    </location>
</feature>
<keyword evidence="6 8" id="KW-1133">Transmembrane helix</keyword>
<dbReference type="GO" id="GO:0005886">
    <property type="term" value="C:plasma membrane"/>
    <property type="evidence" value="ECO:0007669"/>
    <property type="project" value="UniProtKB-SubCell"/>
</dbReference>
<evidence type="ECO:0000256" key="5">
    <source>
        <dbReference type="ARBA" id="ARBA00022692"/>
    </source>
</evidence>
<comment type="subcellular location">
    <subcellularLocation>
        <location evidence="1">Cell membrane</location>
        <topology evidence="1">Multi-pass membrane protein</topology>
    </subcellularLocation>
</comment>
<proteinExistence type="predicted"/>
<dbReference type="Pfam" id="PF13231">
    <property type="entry name" value="PMT_2"/>
    <property type="match status" value="1"/>
</dbReference>
<feature type="transmembrane region" description="Helical" evidence="8">
    <location>
        <begin position="140"/>
        <end position="155"/>
    </location>
</feature>
<feature type="transmembrane region" description="Helical" evidence="8">
    <location>
        <begin position="161"/>
        <end position="177"/>
    </location>
</feature>
<organism evidence="10 11">
    <name type="scientific">Thalassoglobus polymorphus</name>
    <dbReference type="NCBI Taxonomy" id="2527994"/>
    <lineage>
        <taxon>Bacteria</taxon>
        <taxon>Pseudomonadati</taxon>
        <taxon>Planctomycetota</taxon>
        <taxon>Planctomycetia</taxon>
        <taxon>Planctomycetales</taxon>
        <taxon>Planctomycetaceae</taxon>
        <taxon>Thalassoglobus</taxon>
    </lineage>
</organism>
<dbReference type="KEGG" id="tpol:Mal48_37830"/>
<evidence type="ECO:0000256" key="1">
    <source>
        <dbReference type="ARBA" id="ARBA00004651"/>
    </source>
</evidence>
<gene>
    <name evidence="10" type="ORF">Mal48_37830</name>
</gene>
<reference evidence="10 11" key="1">
    <citation type="submission" date="2019-02" db="EMBL/GenBank/DDBJ databases">
        <title>Deep-cultivation of Planctomycetes and their phenomic and genomic characterization uncovers novel biology.</title>
        <authorList>
            <person name="Wiegand S."/>
            <person name="Jogler M."/>
            <person name="Boedeker C."/>
            <person name="Pinto D."/>
            <person name="Vollmers J."/>
            <person name="Rivas-Marin E."/>
            <person name="Kohn T."/>
            <person name="Peeters S.H."/>
            <person name="Heuer A."/>
            <person name="Rast P."/>
            <person name="Oberbeckmann S."/>
            <person name="Bunk B."/>
            <person name="Jeske O."/>
            <person name="Meyerdierks A."/>
            <person name="Storesund J.E."/>
            <person name="Kallscheuer N."/>
            <person name="Luecker S."/>
            <person name="Lage O.M."/>
            <person name="Pohl T."/>
            <person name="Merkel B.J."/>
            <person name="Hornburger P."/>
            <person name="Mueller R.-W."/>
            <person name="Bruemmer F."/>
            <person name="Labrenz M."/>
            <person name="Spormann A.M."/>
            <person name="Op den Camp H."/>
            <person name="Overmann J."/>
            <person name="Amann R."/>
            <person name="Jetten M.S.M."/>
            <person name="Mascher T."/>
            <person name="Medema M.H."/>
            <person name="Devos D.P."/>
            <person name="Kaster A.-K."/>
            <person name="Ovreas L."/>
            <person name="Rohde M."/>
            <person name="Galperin M.Y."/>
            <person name="Jogler C."/>
        </authorList>
    </citation>
    <scope>NUCLEOTIDE SEQUENCE [LARGE SCALE GENOMIC DNA]</scope>
    <source>
        <strain evidence="10 11">Mal48</strain>
    </source>
</reference>
<feature type="domain" description="Glycosyltransferase RgtA/B/C/D-like" evidence="9">
    <location>
        <begin position="45"/>
        <end position="203"/>
    </location>
</feature>
<dbReference type="Proteomes" id="UP000315724">
    <property type="component" value="Chromosome"/>
</dbReference>
<dbReference type="PANTHER" id="PTHR33908">
    <property type="entry name" value="MANNOSYLTRANSFERASE YKCB-RELATED"/>
    <property type="match status" value="1"/>
</dbReference>
<sequence length="542" mass="59900">MIAFALRASAPDHLSIEHFDEGVYASNYFSSHLDFRYPDRHLYAPPLFPAILEWALIFSGGNPQAVMFVNVILGTALVAAIWWLTKLIAGDAAAIAAASLATFSDFLIQYSRAALTDTPVCLFMVLAVGCGLLALRDRHTLAILGAALFTAAAWWTKYNGWLPLAILGAGLAGSVVFDRPKTSEWMPRAGTFLVIALGAFLFWLPCLWSLQEYGGYSAVAQNHAGYIVGFGGWWDSWTRHFSVQSFNSKLLIVGGVCAILLFQRTRNANPMQWSNRFWVVLFSSVIILGLGQPILFALLLAGYGLFAGLRKQMEVDRLGFWLIAAWIGGLLLTTPLYRPYPRLFMPLWIGLIIASALGLQALLSHNENAAVVANKKRLGLRSGILGLCLIFLFRSGIGESTFEDRTQLASISKSIVAEIQHFVGTTKQTDDIDAIIYVIGEPGLYYHLASDDGDRFNFITQPGSNLVMLTPIPNAPKIPTFLVLGPHAPDEQQELKAETDRATLIEEFPYQASDLVLLDDFPPSELEKNREQKIQLWKLIED</sequence>
<dbReference type="RefSeq" id="WP_197441796.1">
    <property type="nucleotide sequence ID" value="NZ_CP036267.1"/>
</dbReference>
<keyword evidence="2" id="KW-1003">Cell membrane</keyword>
<accession>A0A517QSD6</accession>
<protein>
    <recommendedName>
        <fullName evidence="9">Glycosyltransferase RgtA/B/C/D-like domain-containing protein</fullName>
    </recommendedName>
</protein>
<dbReference type="InterPro" id="IPR050297">
    <property type="entry name" value="LipidA_mod_glycosyltrf_83"/>
</dbReference>
<feature type="transmembrane region" description="Helical" evidence="8">
    <location>
        <begin position="246"/>
        <end position="265"/>
    </location>
</feature>
<evidence type="ECO:0000256" key="7">
    <source>
        <dbReference type="ARBA" id="ARBA00023136"/>
    </source>
</evidence>
<evidence type="ECO:0000256" key="6">
    <source>
        <dbReference type="ARBA" id="ARBA00022989"/>
    </source>
</evidence>
<evidence type="ECO:0000256" key="8">
    <source>
        <dbReference type="SAM" id="Phobius"/>
    </source>
</evidence>
<keyword evidence="4" id="KW-0808">Transferase</keyword>
<dbReference type="GO" id="GO:0009103">
    <property type="term" value="P:lipopolysaccharide biosynthetic process"/>
    <property type="evidence" value="ECO:0007669"/>
    <property type="project" value="UniProtKB-ARBA"/>
</dbReference>
<dbReference type="GO" id="GO:0016763">
    <property type="term" value="F:pentosyltransferase activity"/>
    <property type="evidence" value="ECO:0007669"/>
    <property type="project" value="TreeGrafter"/>
</dbReference>
<evidence type="ECO:0000256" key="3">
    <source>
        <dbReference type="ARBA" id="ARBA00022676"/>
    </source>
</evidence>
<feature type="transmembrane region" description="Helical" evidence="8">
    <location>
        <begin position="189"/>
        <end position="210"/>
    </location>
</feature>
<keyword evidence="11" id="KW-1185">Reference proteome</keyword>
<feature type="transmembrane region" description="Helical" evidence="8">
    <location>
        <begin position="318"/>
        <end position="337"/>
    </location>
</feature>